<name>A0A9D3RW23_ANGAN</name>
<proteinExistence type="predicted"/>
<dbReference type="EMBL" id="JAFIRN010000008">
    <property type="protein sequence ID" value="KAG5843746.1"/>
    <property type="molecule type" value="Genomic_DNA"/>
</dbReference>
<gene>
    <name evidence="1" type="ORF">ANANG_G00154180</name>
</gene>
<keyword evidence="2" id="KW-1185">Reference proteome</keyword>
<dbReference type="Proteomes" id="UP001044222">
    <property type="component" value="Chromosome 8"/>
</dbReference>
<organism evidence="1 2">
    <name type="scientific">Anguilla anguilla</name>
    <name type="common">European freshwater eel</name>
    <name type="synonym">Muraena anguilla</name>
    <dbReference type="NCBI Taxonomy" id="7936"/>
    <lineage>
        <taxon>Eukaryota</taxon>
        <taxon>Metazoa</taxon>
        <taxon>Chordata</taxon>
        <taxon>Craniata</taxon>
        <taxon>Vertebrata</taxon>
        <taxon>Euteleostomi</taxon>
        <taxon>Actinopterygii</taxon>
        <taxon>Neopterygii</taxon>
        <taxon>Teleostei</taxon>
        <taxon>Anguilliformes</taxon>
        <taxon>Anguillidae</taxon>
        <taxon>Anguilla</taxon>
    </lineage>
</organism>
<dbReference type="AlphaFoldDB" id="A0A9D3RW23"/>
<sequence>MRVQTPPFSKRRNWIISALIFEFKNWITIRNLISECNAALEQDLVLANTFHREAQIFEPVSYRVLTGLHCSCSLLS</sequence>
<comment type="caution">
    <text evidence="1">The sequence shown here is derived from an EMBL/GenBank/DDBJ whole genome shotgun (WGS) entry which is preliminary data.</text>
</comment>
<evidence type="ECO:0000313" key="1">
    <source>
        <dbReference type="EMBL" id="KAG5843746.1"/>
    </source>
</evidence>
<accession>A0A9D3RW23</accession>
<reference evidence="1" key="1">
    <citation type="submission" date="2021-01" db="EMBL/GenBank/DDBJ databases">
        <title>A chromosome-scale assembly of European eel, Anguilla anguilla.</title>
        <authorList>
            <person name="Henkel C."/>
            <person name="Jong-Raadsen S.A."/>
            <person name="Dufour S."/>
            <person name="Weltzien F.-A."/>
            <person name="Palstra A.P."/>
            <person name="Pelster B."/>
            <person name="Spaink H.P."/>
            <person name="Van Den Thillart G.E."/>
            <person name="Jansen H."/>
            <person name="Zahm M."/>
            <person name="Klopp C."/>
            <person name="Cedric C."/>
            <person name="Louis A."/>
            <person name="Berthelot C."/>
            <person name="Parey E."/>
            <person name="Roest Crollius H."/>
            <person name="Montfort J."/>
            <person name="Robinson-Rechavi M."/>
            <person name="Bucao C."/>
            <person name="Bouchez O."/>
            <person name="Gislard M."/>
            <person name="Lluch J."/>
            <person name="Milhes M."/>
            <person name="Lampietro C."/>
            <person name="Lopez Roques C."/>
            <person name="Donnadieu C."/>
            <person name="Braasch I."/>
            <person name="Desvignes T."/>
            <person name="Postlethwait J."/>
            <person name="Bobe J."/>
            <person name="Guiguen Y."/>
            <person name="Dirks R."/>
        </authorList>
    </citation>
    <scope>NUCLEOTIDE SEQUENCE</scope>
    <source>
        <strain evidence="1">Tag_6206</strain>
        <tissue evidence="1">Liver</tissue>
    </source>
</reference>
<protein>
    <submittedName>
        <fullName evidence="1">Uncharacterized protein</fullName>
    </submittedName>
</protein>
<evidence type="ECO:0000313" key="2">
    <source>
        <dbReference type="Proteomes" id="UP001044222"/>
    </source>
</evidence>